<keyword evidence="8" id="KW-1185">Reference proteome</keyword>
<sequence length="594" mass="66282">MTSKEQELAVWITDFTEAKVAVMNIGLLFEKLYDERIEVITKLQILIGDYSEINKELESFQTLSQDLLDYSNSLTKAKDATIQVGRNQLNTLQAQIQTRLKVLEQLKGFKSPMLEEKWNAVEENMMPFYSFFDTFLTRFALKLELQQADFARTIADIFRKAHINDSIPTIDEVRKVWFSQFESVMLAVEAMKHIEPHVSETYARLKKQDASPSYIQPFQKLSQTFSKEARDPEFSDSRKGFFYKYGYAPPNPERQPEYKVAAYDFEATDPSDLSFKKGDKLIILDRGDDPNWWLAQLNGSEGLVPFNYLVDEHDINADDDDVYHAENEGYANERAYDSDDQKDPEVANDPDASEPDSNDKGAPKETDAPKGHSGPVGVVDPSNQDNGDVISTNESPELPEHMNNDGGPVAPRLPKRPTSHVEIVEDHGKTPNISDSQDSAGSSRPESAESELPPKMPARPGAHAHPVKPSTPAPVPQETVDETKEVSSSSLISTANEDIKAKSTEIESSNSKLETMAENKSFVDKDKNSESKNIDDSSHTESLVDEDINKTQSPTVFNAEVGIKDADNTKTDPPTTETSDSNQNNAADDDDGLL</sequence>
<dbReference type="GO" id="GO:0051666">
    <property type="term" value="P:actin cortical patch localization"/>
    <property type="evidence" value="ECO:0007669"/>
    <property type="project" value="InterPro"/>
</dbReference>
<gene>
    <name evidence="7" type="ORF">DASB73_028050</name>
</gene>
<evidence type="ECO:0000313" key="7">
    <source>
        <dbReference type="EMBL" id="GMM51842.1"/>
    </source>
</evidence>
<evidence type="ECO:0000256" key="5">
    <source>
        <dbReference type="SAM" id="MobiDB-lite"/>
    </source>
</evidence>
<comment type="caution">
    <text evidence="7">The sequence shown here is derived from an EMBL/GenBank/DDBJ whole genome shotgun (WGS) entry which is preliminary data.</text>
</comment>
<feature type="compositionally biased region" description="Basic and acidic residues" evidence="5">
    <location>
        <begin position="334"/>
        <end position="345"/>
    </location>
</feature>
<dbReference type="GO" id="GO:0006897">
    <property type="term" value="P:endocytosis"/>
    <property type="evidence" value="ECO:0007669"/>
    <property type="project" value="InterPro"/>
</dbReference>
<evidence type="ECO:0000256" key="3">
    <source>
        <dbReference type="ARBA" id="ARBA00022490"/>
    </source>
</evidence>
<dbReference type="PANTHER" id="PTHR47174:SF3">
    <property type="entry name" value="BRIDGING INTEGRATOR 3"/>
    <property type="match status" value="1"/>
</dbReference>
<comment type="subcellular location">
    <subcellularLocation>
        <location evidence="1">Cytoplasm</location>
    </subcellularLocation>
</comment>
<evidence type="ECO:0000313" key="8">
    <source>
        <dbReference type="Proteomes" id="UP001362899"/>
    </source>
</evidence>
<feature type="compositionally biased region" description="Polar residues" evidence="5">
    <location>
        <begin position="486"/>
        <end position="496"/>
    </location>
</feature>
<evidence type="ECO:0000256" key="1">
    <source>
        <dbReference type="ARBA" id="ARBA00004496"/>
    </source>
</evidence>
<dbReference type="GO" id="GO:0008289">
    <property type="term" value="F:lipid binding"/>
    <property type="evidence" value="ECO:0007669"/>
    <property type="project" value="TreeGrafter"/>
</dbReference>
<organism evidence="7 8">
    <name type="scientific">Starmerella bacillaris</name>
    <name type="common">Yeast</name>
    <name type="synonym">Candida zemplinina</name>
    <dbReference type="NCBI Taxonomy" id="1247836"/>
    <lineage>
        <taxon>Eukaryota</taxon>
        <taxon>Fungi</taxon>
        <taxon>Dikarya</taxon>
        <taxon>Ascomycota</taxon>
        <taxon>Saccharomycotina</taxon>
        <taxon>Dipodascomycetes</taxon>
        <taxon>Dipodascales</taxon>
        <taxon>Trichomonascaceae</taxon>
        <taxon>Starmerella</taxon>
    </lineage>
</organism>
<feature type="compositionally biased region" description="Acidic residues" evidence="5">
    <location>
        <begin position="346"/>
        <end position="356"/>
    </location>
</feature>
<dbReference type="InterPro" id="IPR036028">
    <property type="entry name" value="SH3-like_dom_sf"/>
</dbReference>
<dbReference type="Proteomes" id="UP001362899">
    <property type="component" value="Unassembled WGS sequence"/>
</dbReference>
<evidence type="ECO:0000256" key="4">
    <source>
        <dbReference type="PROSITE-ProRule" id="PRU00192"/>
    </source>
</evidence>
<dbReference type="PRINTS" id="PR00452">
    <property type="entry name" value="SH3DOMAIN"/>
</dbReference>
<protein>
    <recommendedName>
        <fullName evidence="6">SH3 domain-containing protein</fullName>
    </recommendedName>
</protein>
<dbReference type="Gene3D" id="2.30.30.40">
    <property type="entry name" value="SH3 Domains"/>
    <property type="match status" value="1"/>
</dbReference>
<dbReference type="GO" id="GO:0097320">
    <property type="term" value="P:plasma membrane tubulation"/>
    <property type="evidence" value="ECO:0007669"/>
    <property type="project" value="TreeGrafter"/>
</dbReference>
<name>A0AAV5RKT6_STABA</name>
<feature type="compositionally biased region" description="Basic and acidic residues" evidence="5">
    <location>
        <begin position="515"/>
        <end position="539"/>
    </location>
</feature>
<accession>A0AAV5RKT6</accession>
<dbReference type="InterPro" id="IPR046982">
    <property type="entry name" value="BIN3/RVS161-like"/>
</dbReference>
<dbReference type="PANTHER" id="PTHR47174">
    <property type="entry name" value="BRIDGING INTEGRATOR 3"/>
    <property type="match status" value="1"/>
</dbReference>
<feature type="region of interest" description="Disordered" evidence="5">
    <location>
        <begin position="332"/>
        <end position="594"/>
    </location>
</feature>
<dbReference type="Pfam" id="PF00018">
    <property type="entry name" value="SH3_1"/>
    <property type="match status" value="1"/>
</dbReference>
<feature type="compositionally biased region" description="Basic and acidic residues" evidence="5">
    <location>
        <begin position="357"/>
        <end position="370"/>
    </location>
</feature>
<feature type="compositionally biased region" description="Polar residues" evidence="5">
    <location>
        <begin position="381"/>
        <end position="395"/>
    </location>
</feature>
<reference evidence="7 8" key="1">
    <citation type="journal article" date="2023" name="Elife">
        <title>Identification of key yeast species and microbe-microbe interactions impacting larval growth of Drosophila in the wild.</title>
        <authorList>
            <person name="Mure A."/>
            <person name="Sugiura Y."/>
            <person name="Maeda R."/>
            <person name="Honda K."/>
            <person name="Sakurai N."/>
            <person name="Takahashi Y."/>
            <person name="Watada M."/>
            <person name="Katoh T."/>
            <person name="Gotoh A."/>
            <person name="Gotoh Y."/>
            <person name="Taniguchi I."/>
            <person name="Nakamura K."/>
            <person name="Hayashi T."/>
            <person name="Katayama T."/>
            <person name="Uemura T."/>
            <person name="Hattori Y."/>
        </authorList>
    </citation>
    <scope>NUCLEOTIDE SEQUENCE [LARGE SCALE GENOMIC DNA]</scope>
    <source>
        <strain evidence="7 8">SB-73</strain>
    </source>
</reference>
<keyword evidence="3" id="KW-0963">Cytoplasm</keyword>
<evidence type="ECO:0000256" key="2">
    <source>
        <dbReference type="ARBA" id="ARBA00022443"/>
    </source>
</evidence>
<dbReference type="InterPro" id="IPR001452">
    <property type="entry name" value="SH3_domain"/>
</dbReference>
<dbReference type="PROSITE" id="PS50002">
    <property type="entry name" value="SH3"/>
    <property type="match status" value="1"/>
</dbReference>
<proteinExistence type="predicted"/>
<dbReference type="GO" id="GO:0015629">
    <property type="term" value="C:actin cytoskeleton"/>
    <property type="evidence" value="ECO:0007669"/>
    <property type="project" value="TreeGrafter"/>
</dbReference>
<dbReference type="SMART" id="SM00326">
    <property type="entry name" value="SH3"/>
    <property type="match status" value="1"/>
</dbReference>
<feature type="compositionally biased region" description="Polar residues" evidence="5">
    <location>
        <begin position="431"/>
        <end position="445"/>
    </location>
</feature>
<keyword evidence="2 4" id="KW-0728">SH3 domain</keyword>
<dbReference type="SUPFAM" id="SSF50044">
    <property type="entry name" value="SH3-domain"/>
    <property type="match status" value="1"/>
</dbReference>
<dbReference type="EMBL" id="BTGC01000008">
    <property type="protein sequence ID" value="GMM51842.1"/>
    <property type="molecule type" value="Genomic_DNA"/>
</dbReference>
<dbReference type="AlphaFoldDB" id="A0AAV5RKT6"/>
<dbReference type="GO" id="GO:0005737">
    <property type="term" value="C:cytoplasm"/>
    <property type="evidence" value="ECO:0007669"/>
    <property type="project" value="UniProtKB-SubCell"/>
</dbReference>
<evidence type="ECO:0000259" key="6">
    <source>
        <dbReference type="PROSITE" id="PS50002"/>
    </source>
</evidence>
<feature type="domain" description="SH3" evidence="6">
    <location>
        <begin position="254"/>
        <end position="314"/>
    </location>
</feature>